<evidence type="ECO:0000256" key="1">
    <source>
        <dbReference type="SAM" id="MobiDB-lite"/>
    </source>
</evidence>
<proteinExistence type="predicted"/>
<evidence type="ECO:0000313" key="3">
    <source>
        <dbReference type="Proteomes" id="UP000076532"/>
    </source>
</evidence>
<sequence>MFYNTLKFLALVIQPRPTFDIPPSASEPFYYYNTTSHNWIDVRVASHQASRAVNEPSFSFASSVSFGSLVGTRHFGSKPSLRERDAYNHRMNPGASRFIEAIDYAFSPALSTKTYSKAPTIEIPWAHYQLPRANKDISAHDCPLSPSKIPRLRKNAQHFSPRSFPTIFSKLSPIIEDSDRLKNPWSPISALSCSSFSESVYSEEDLQLHLIDRASGVFIDKVCKATQSPVLVEDFEFYDLDASYRLSSHQERLLVDSEHVDLDNILGSGGPFPSMMLTLPTPEFPTLSAFSPDSRPANILASRATELQETRHKSKHQGDSSTIQELSCNPLQATVGVSEGYQGYGGTGEHEERRLDRLDVPVVNSRGVCVGNELDLPSTISKPNAQDRESNVQPCSPSVTDHDPRVSVMRVQYRSVSAQKETHNQAPRYERTTKSLTRTTLRRVKAVLEIPLRQPQTLWARIRKHFSSRSHRLSTTSSTTPLLGAMRT</sequence>
<reference evidence="2 3" key="1">
    <citation type="journal article" date="2016" name="Mol. Biol. Evol.">
        <title>Comparative Genomics of Early-Diverging Mushroom-Forming Fungi Provides Insights into the Origins of Lignocellulose Decay Capabilities.</title>
        <authorList>
            <person name="Nagy L.G."/>
            <person name="Riley R."/>
            <person name="Tritt A."/>
            <person name="Adam C."/>
            <person name="Daum C."/>
            <person name="Floudas D."/>
            <person name="Sun H."/>
            <person name="Yadav J.S."/>
            <person name="Pangilinan J."/>
            <person name="Larsson K.H."/>
            <person name="Matsuura K."/>
            <person name="Barry K."/>
            <person name="Labutti K."/>
            <person name="Kuo R."/>
            <person name="Ohm R.A."/>
            <person name="Bhattacharya S.S."/>
            <person name="Shirouzu T."/>
            <person name="Yoshinaga Y."/>
            <person name="Martin F.M."/>
            <person name="Grigoriev I.V."/>
            <person name="Hibbett D.S."/>
        </authorList>
    </citation>
    <scope>NUCLEOTIDE SEQUENCE [LARGE SCALE GENOMIC DNA]</scope>
    <source>
        <strain evidence="2 3">CBS 109695</strain>
    </source>
</reference>
<gene>
    <name evidence="2" type="ORF">FIBSPDRAFT_885038</name>
</gene>
<dbReference type="EMBL" id="KV417499">
    <property type="protein sequence ID" value="KZP29262.1"/>
    <property type="molecule type" value="Genomic_DNA"/>
</dbReference>
<feature type="region of interest" description="Disordered" evidence="1">
    <location>
        <begin position="384"/>
        <end position="403"/>
    </location>
</feature>
<name>A0A166SBQ8_9AGAM</name>
<organism evidence="2 3">
    <name type="scientific">Athelia psychrophila</name>
    <dbReference type="NCBI Taxonomy" id="1759441"/>
    <lineage>
        <taxon>Eukaryota</taxon>
        <taxon>Fungi</taxon>
        <taxon>Dikarya</taxon>
        <taxon>Basidiomycota</taxon>
        <taxon>Agaricomycotina</taxon>
        <taxon>Agaricomycetes</taxon>
        <taxon>Agaricomycetidae</taxon>
        <taxon>Atheliales</taxon>
        <taxon>Atheliaceae</taxon>
        <taxon>Athelia</taxon>
    </lineage>
</organism>
<dbReference type="OrthoDB" id="2954746at2759"/>
<keyword evidence="3" id="KW-1185">Reference proteome</keyword>
<accession>A0A166SBQ8</accession>
<evidence type="ECO:0000313" key="2">
    <source>
        <dbReference type="EMBL" id="KZP29262.1"/>
    </source>
</evidence>
<dbReference type="Proteomes" id="UP000076532">
    <property type="component" value="Unassembled WGS sequence"/>
</dbReference>
<protein>
    <submittedName>
        <fullName evidence="2">Uncharacterized protein</fullName>
    </submittedName>
</protein>
<dbReference type="AlphaFoldDB" id="A0A166SBQ8"/>